<comment type="caution">
    <text evidence="2">The sequence shown here is derived from an EMBL/GenBank/DDBJ whole genome shotgun (WGS) entry which is preliminary data.</text>
</comment>
<name>A0A9W4CWP8_BLUGR</name>
<dbReference type="GO" id="GO:0007052">
    <property type="term" value="P:mitotic spindle organization"/>
    <property type="evidence" value="ECO:0007669"/>
    <property type="project" value="TreeGrafter"/>
</dbReference>
<dbReference type="GO" id="GO:0005634">
    <property type="term" value="C:nucleus"/>
    <property type="evidence" value="ECO:0007669"/>
    <property type="project" value="TreeGrafter"/>
</dbReference>
<keyword evidence="1" id="KW-0963">Cytoplasm</keyword>
<evidence type="ECO:0000256" key="1">
    <source>
        <dbReference type="RuleBase" id="RU361210"/>
    </source>
</evidence>
<accession>A0A9W4CWP8</accession>
<dbReference type="GO" id="GO:0000159">
    <property type="term" value="C:protein phosphatase type 2A complex"/>
    <property type="evidence" value="ECO:0007669"/>
    <property type="project" value="TreeGrafter"/>
</dbReference>
<dbReference type="Proteomes" id="UP000683417">
    <property type="component" value="Unassembled WGS sequence"/>
</dbReference>
<evidence type="ECO:0000313" key="2">
    <source>
        <dbReference type="EMBL" id="CAD6499782.1"/>
    </source>
</evidence>
<dbReference type="PANTHER" id="PTHR10012:SF3">
    <property type="entry name" value="SERINE_THREONINE-PROTEIN PHOSPHATASE 2A ACTIVATOR 1"/>
    <property type="match status" value="1"/>
</dbReference>
<evidence type="ECO:0000313" key="3">
    <source>
        <dbReference type="EMBL" id="CAD6499788.1"/>
    </source>
</evidence>
<dbReference type="GO" id="GO:0003755">
    <property type="term" value="F:peptidyl-prolyl cis-trans isomerase activity"/>
    <property type="evidence" value="ECO:0007669"/>
    <property type="project" value="UniProtKB-KW"/>
</dbReference>
<evidence type="ECO:0000313" key="4">
    <source>
        <dbReference type="Proteomes" id="UP000683417"/>
    </source>
</evidence>
<reference evidence="2" key="1">
    <citation type="submission" date="2020-10" db="EMBL/GenBank/DDBJ databases">
        <authorList>
            <person name="Muller C M."/>
        </authorList>
    </citation>
    <scope>NUCLEOTIDE SEQUENCE</scope>
    <source>
        <strain evidence="2">THUN-12</strain>
    </source>
</reference>
<comment type="subcellular location">
    <subcellularLocation>
        <location evidence="1">Cytoplasm</location>
    </subcellularLocation>
</comment>
<comment type="function">
    <text evidence="1">PPIases accelerate the folding of proteins. It catalyzes the cis-trans isomerization of proline imidic peptide bonds in oligopeptides.</text>
</comment>
<dbReference type="EMBL" id="CAJHIT010000002">
    <property type="protein sequence ID" value="CAD6499788.1"/>
    <property type="molecule type" value="Genomic_DNA"/>
</dbReference>
<dbReference type="InterPro" id="IPR004327">
    <property type="entry name" value="Phstyr_phstse_ac"/>
</dbReference>
<sequence>MGSFGSSQRLDYGTGHELSFLAFLGSIWKLGGFSDEEAETMTTSRNIVICVMEPCVFSGLQDVSK</sequence>
<protein>
    <recommendedName>
        <fullName evidence="1">Serine/threonine-protein phosphatase 2A activator</fullName>
        <ecNumber evidence="1">5.2.1.8</ecNumber>
    </recommendedName>
    <alternativeName>
        <fullName evidence="1">Phosphotyrosyl phosphatase activator</fullName>
    </alternativeName>
</protein>
<keyword evidence="1" id="KW-0413">Isomerase</keyword>
<gene>
    <name evidence="2" type="ORF">BGTH12_LOCUS1140</name>
    <name evidence="3" type="ORF">BGTH12_LOCUS1146</name>
</gene>
<dbReference type="EC" id="5.2.1.8" evidence="1"/>
<proteinExistence type="inferred from homology"/>
<dbReference type="GO" id="GO:0005737">
    <property type="term" value="C:cytoplasm"/>
    <property type="evidence" value="ECO:0007669"/>
    <property type="project" value="UniProtKB-SubCell"/>
</dbReference>
<dbReference type="GO" id="GO:0008160">
    <property type="term" value="F:protein tyrosine phosphatase activator activity"/>
    <property type="evidence" value="ECO:0007669"/>
    <property type="project" value="TreeGrafter"/>
</dbReference>
<dbReference type="AlphaFoldDB" id="A0A9W4CWP8"/>
<dbReference type="PANTHER" id="PTHR10012">
    <property type="entry name" value="SERINE/THREONINE-PROTEIN PHOSPHATASE 2A REGULATORY SUBUNIT B"/>
    <property type="match status" value="1"/>
</dbReference>
<comment type="similarity">
    <text evidence="1">Belongs to the PTPA-type PPIase family.</text>
</comment>
<dbReference type="Pfam" id="PF03095">
    <property type="entry name" value="PTPA"/>
    <property type="match status" value="1"/>
</dbReference>
<keyword evidence="1" id="KW-0697">Rotamase</keyword>
<dbReference type="EMBL" id="CAJHIT010000002">
    <property type="protein sequence ID" value="CAD6499782.1"/>
    <property type="molecule type" value="Genomic_DNA"/>
</dbReference>
<comment type="catalytic activity">
    <reaction evidence="1">
        <text>[protein]-peptidylproline (omega=180) = [protein]-peptidylproline (omega=0)</text>
        <dbReference type="Rhea" id="RHEA:16237"/>
        <dbReference type="Rhea" id="RHEA-COMP:10747"/>
        <dbReference type="Rhea" id="RHEA-COMP:10748"/>
        <dbReference type="ChEBI" id="CHEBI:83833"/>
        <dbReference type="ChEBI" id="CHEBI:83834"/>
        <dbReference type="EC" id="5.2.1.8"/>
    </reaction>
</comment>
<organism evidence="2 4">
    <name type="scientific">Blumeria graminis f. sp. triticale</name>
    <dbReference type="NCBI Taxonomy" id="1689686"/>
    <lineage>
        <taxon>Eukaryota</taxon>
        <taxon>Fungi</taxon>
        <taxon>Dikarya</taxon>
        <taxon>Ascomycota</taxon>
        <taxon>Pezizomycotina</taxon>
        <taxon>Leotiomycetes</taxon>
        <taxon>Erysiphales</taxon>
        <taxon>Erysiphaceae</taxon>
        <taxon>Blumeria</taxon>
    </lineage>
</organism>